<dbReference type="AlphaFoldDB" id="A0A9N8EI92"/>
<dbReference type="PANTHER" id="PTHR43806:SF11">
    <property type="entry name" value="CEREVISIN-RELATED"/>
    <property type="match status" value="1"/>
</dbReference>
<keyword evidence="4 7" id="KW-0720">Serine protease</keyword>
<evidence type="ECO:0000256" key="1">
    <source>
        <dbReference type="ARBA" id="ARBA00011073"/>
    </source>
</evidence>
<keyword evidence="3 7" id="KW-0378">Hydrolase</keyword>
<evidence type="ECO:0000256" key="4">
    <source>
        <dbReference type="ARBA" id="ARBA00022825"/>
    </source>
</evidence>
<dbReference type="EC" id="3.4.21.62" evidence="6"/>
<feature type="active site" description="Charge relay system" evidence="7">
    <location>
        <position position="386"/>
    </location>
</feature>
<dbReference type="Pfam" id="PF00082">
    <property type="entry name" value="Peptidase_S8"/>
    <property type="match status" value="1"/>
</dbReference>
<dbReference type="InterPro" id="IPR050131">
    <property type="entry name" value="Peptidase_S8_subtilisin-like"/>
</dbReference>
<evidence type="ECO:0000313" key="10">
    <source>
        <dbReference type="Proteomes" id="UP001153069"/>
    </source>
</evidence>
<keyword evidence="2 7" id="KW-0645">Protease</keyword>
<dbReference type="SUPFAM" id="SSF52743">
    <property type="entry name" value="Subtilisin-like"/>
    <property type="match status" value="1"/>
</dbReference>
<dbReference type="EMBL" id="CAICTM010000995">
    <property type="protein sequence ID" value="CAB9519199.1"/>
    <property type="molecule type" value="Genomic_DNA"/>
</dbReference>
<protein>
    <recommendedName>
        <fullName evidence="6">subtilisin</fullName>
        <ecNumber evidence="6">3.4.21.62</ecNumber>
    </recommendedName>
</protein>
<dbReference type="PRINTS" id="PR00723">
    <property type="entry name" value="SUBTILISIN"/>
</dbReference>
<dbReference type="InterPro" id="IPR015500">
    <property type="entry name" value="Peptidase_S8_subtilisin-rel"/>
</dbReference>
<dbReference type="OrthoDB" id="43334at2759"/>
<dbReference type="GO" id="GO:0004252">
    <property type="term" value="F:serine-type endopeptidase activity"/>
    <property type="evidence" value="ECO:0007669"/>
    <property type="project" value="UniProtKB-UniRule"/>
</dbReference>
<evidence type="ECO:0000256" key="7">
    <source>
        <dbReference type="PROSITE-ProRule" id="PRU01240"/>
    </source>
</evidence>
<evidence type="ECO:0000313" key="9">
    <source>
        <dbReference type="EMBL" id="CAB9519199.1"/>
    </source>
</evidence>
<dbReference type="Proteomes" id="UP001153069">
    <property type="component" value="Unassembled WGS sequence"/>
</dbReference>
<evidence type="ECO:0000256" key="2">
    <source>
        <dbReference type="ARBA" id="ARBA00022670"/>
    </source>
</evidence>
<dbReference type="InterPro" id="IPR023827">
    <property type="entry name" value="Peptidase_S8_Asp-AS"/>
</dbReference>
<reference evidence="9" key="1">
    <citation type="submission" date="2020-06" db="EMBL/GenBank/DDBJ databases">
        <authorList>
            <consortium name="Plant Systems Biology data submission"/>
        </authorList>
    </citation>
    <scope>NUCLEOTIDE SEQUENCE</scope>
    <source>
        <strain evidence="9">D6</strain>
    </source>
</reference>
<feature type="active site" description="Charge relay system" evidence="7">
    <location>
        <position position="204"/>
    </location>
</feature>
<proteinExistence type="inferred from homology"/>
<dbReference type="GO" id="GO:0006508">
    <property type="term" value="P:proteolysis"/>
    <property type="evidence" value="ECO:0007669"/>
    <property type="project" value="UniProtKB-KW"/>
</dbReference>
<feature type="domain" description="Peptidase S8/S53" evidence="8">
    <location>
        <begin position="150"/>
        <end position="433"/>
    </location>
</feature>
<sequence length="444" mass="46756">MGAGVSSSEIPHIDDFSIDSAADSAPTMHLVTLSGKCDEIAFSDAIDALNAANASVVFFHEETGIAVVKGLDDDAAKQEARDSECISDIDDDESFLLDVDTSTSESTLMENDGVMSPTDPASSYWYDAFQWNMRTIKADKAWEAGRFGSDSVTVAVLDTGIDYENPDLAGLVDLDKSASFVPLDDVYSQYYFPWKHPITDLHYHGTHVANTIVGNGWSVAGVTSNIKLIGVKVCSAVEGSCPFSSVIAGVLHAVDVEADVINMSLGGSFQKANGNGKIAGYINKVFNYVNRNKSVVVVAAGNDNTDLDHNGNQYNSYCDTPNTMCVSASDINDQATDYTNYGNSAIDVAAPGGSSEGSIYAVCSQTSLVIAACRAGWYVIGLAGSSMAAPHVAGLAALVVEDVGNKPAQVKNTIRNSADDLGDNGNDPYFGRGRINVAAALGLE</sequence>
<organism evidence="9 10">
    <name type="scientific">Seminavis robusta</name>
    <dbReference type="NCBI Taxonomy" id="568900"/>
    <lineage>
        <taxon>Eukaryota</taxon>
        <taxon>Sar</taxon>
        <taxon>Stramenopiles</taxon>
        <taxon>Ochrophyta</taxon>
        <taxon>Bacillariophyta</taxon>
        <taxon>Bacillariophyceae</taxon>
        <taxon>Bacillariophycidae</taxon>
        <taxon>Naviculales</taxon>
        <taxon>Naviculaceae</taxon>
        <taxon>Seminavis</taxon>
    </lineage>
</organism>
<evidence type="ECO:0000256" key="6">
    <source>
        <dbReference type="ARBA" id="ARBA00023619"/>
    </source>
</evidence>
<name>A0A9N8EI92_9STRA</name>
<feature type="active site" description="Charge relay system" evidence="7">
    <location>
        <position position="158"/>
    </location>
</feature>
<keyword evidence="10" id="KW-1185">Reference proteome</keyword>
<dbReference type="InterPro" id="IPR036852">
    <property type="entry name" value="Peptidase_S8/S53_dom_sf"/>
</dbReference>
<dbReference type="PROSITE" id="PS51892">
    <property type="entry name" value="SUBTILASE"/>
    <property type="match status" value="1"/>
</dbReference>
<evidence type="ECO:0000259" key="8">
    <source>
        <dbReference type="Pfam" id="PF00082"/>
    </source>
</evidence>
<accession>A0A9N8EI92</accession>
<gene>
    <name evidence="9" type="ORF">SEMRO_997_G229370.1</name>
</gene>
<comment type="caution">
    <text evidence="9">The sequence shown here is derived from an EMBL/GenBank/DDBJ whole genome shotgun (WGS) entry which is preliminary data.</text>
</comment>
<dbReference type="PROSITE" id="PS00136">
    <property type="entry name" value="SUBTILASE_ASP"/>
    <property type="match status" value="1"/>
</dbReference>
<comment type="catalytic activity">
    <reaction evidence="5">
        <text>Hydrolysis of proteins with broad specificity for peptide bonds, and a preference for a large uncharged residue in P1. Hydrolyzes peptide amides.</text>
        <dbReference type="EC" id="3.4.21.62"/>
    </reaction>
</comment>
<dbReference type="Gene3D" id="3.40.50.200">
    <property type="entry name" value="Peptidase S8/S53 domain"/>
    <property type="match status" value="1"/>
</dbReference>
<evidence type="ECO:0000256" key="5">
    <source>
        <dbReference type="ARBA" id="ARBA00023529"/>
    </source>
</evidence>
<comment type="similarity">
    <text evidence="1 7">Belongs to the peptidase S8 family.</text>
</comment>
<dbReference type="PANTHER" id="PTHR43806">
    <property type="entry name" value="PEPTIDASE S8"/>
    <property type="match status" value="1"/>
</dbReference>
<dbReference type="InterPro" id="IPR000209">
    <property type="entry name" value="Peptidase_S8/S53_dom"/>
</dbReference>
<evidence type="ECO:0000256" key="3">
    <source>
        <dbReference type="ARBA" id="ARBA00022801"/>
    </source>
</evidence>